<dbReference type="EMBL" id="JBJJXI010000122">
    <property type="protein sequence ID" value="KAL3389684.1"/>
    <property type="molecule type" value="Genomic_DNA"/>
</dbReference>
<organism evidence="2 3">
    <name type="scientific">Trichogramma kaykai</name>
    <dbReference type="NCBI Taxonomy" id="54128"/>
    <lineage>
        <taxon>Eukaryota</taxon>
        <taxon>Metazoa</taxon>
        <taxon>Ecdysozoa</taxon>
        <taxon>Arthropoda</taxon>
        <taxon>Hexapoda</taxon>
        <taxon>Insecta</taxon>
        <taxon>Pterygota</taxon>
        <taxon>Neoptera</taxon>
        <taxon>Endopterygota</taxon>
        <taxon>Hymenoptera</taxon>
        <taxon>Apocrita</taxon>
        <taxon>Proctotrupomorpha</taxon>
        <taxon>Chalcidoidea</taxon>
        <taxon>Trichogrammatidae</taxon>
        <taxon>Trichogramma</taxon>
    </lineage>
</organism>
<evidence type="ECO:0000256" key="1">
    <source>
        <dbReference type="SAM" id="Phobius"/>
    </source>
</evidence>
<comment type="caution">
    <text evidence="2">The sequence shown here is derived from an EMBL/GenBank/DDBJ whole genome shotgun (WGS) entry which is preliminary data.</text>
</comment>
<dbReference type="AlphaFoldDB" id="A0ABD2W9D9"/>
<protein>
    <submittedName>
        <fullName evidence="2">Uncharacterized protein</fullName>
    </submittedName>
</protein>
<gene>
    <name evidence="2" type="ORF">TKK_015053</name>
</gene>
<reference evidence="2 3" key="1">
    <citation type="journal article" date="2024" name="bioRxiv">
        <title>A reference genome for Trichogramma kaykai: A tiny desert-dwelling parasitoid wasp with competing sex-ratio distorters.</title>
        <authorList>
            <person name="Culotta J."/>
            <person name="Lindsey A.R."/>
        </authorList>
    </citation>
    <scope>NUCLEOTIDE SEQUENCE [LARGE SCALE GENOMIC DNA]</scope>
    <source>
        <strain evidence="2 3">KSX58</strain>
    </source>
</reference>
<accession>A0ABD2W9D9</accession>
<feature type="transmembrane region" description="Helical" evidence="1">
    <location>
        <begin position="61"/>
        <end position="83"/>
    </location>
</feature>
<sequence length="111" mass="12680">MFTIRINPKKNTIEFLISNDIIASYNRYARCHTEDWNMEVGEEIPICEECHRPIDTPSQYLYGPLHIVVAAVAGPVMLTAFPVNNLIYIRTRRLASVIPSMIRIAPPPRTI</sequence>
<keyword evidence="1" id="KW-0812">Transmembrane</keyword>
<name>A0ABD2W9D9_9HYME</name>
<evidence type="ECO:0000313" key="2">
    <source>
        <dbReference type="EMBL" id="KAL3389684.1"/>
    </source>
</evidence>
<keyword evidence="1" id="KW-1133">Transmembrane helix</keyword>
<dbReference type="Proteomes" id="UP001627154">
    <property type="component" value="Unassembled WGS sequence"/>
</dbReference>
<keyword evidence="1" id="KW-0472">Membrane</keyword>
<proteinExistence type="predicted"/>
<keyword evidence="3" id="KW-1185">Reference proteome</keyword>
<evidence type="ECO:0000313" key="3">
    <source>
        <dbReference type="Proteomes" id="UP001627154"/>
    </source>
</evidence>